<organism evidence="1 2">
    <name type="scientific">Grifola frondosa</name>
    <name type="common">Maitake</name>
    <name type="synonym">Polyporus frondosus</name>
    <dbReference type="NCBI Taxonomy" id="5627"/>
    <lineage>
        <taxon>Eukaryota</taxon>
        <taxon>Fungi</taxon>
        <taxon>Dikarya</taxon>
        <taxon>Basidiomycota</taxon>
        <taxon>Agaricomycotina</taxon>
        <taxon>Agaricomycetes</taxon>
        <taxon>Polyporales</taxon>
        <taxon>Grifolaceae</taxon>
        <taxon>Grifola</taxon>
    </lineage>
</organism>
<evidence type="ECO:0000313" key="2">
    <source>
        <dbReference type="Proteomes" id="UP000092993"/>
    </source>
</evidence>
<accession>A0A1C7LN71</accession>
<dbReference type="Proteomes" id="UP000092993">
    <property type="component" value="Unassembled WGS sequence"/>
</dbReference>
<name>A0A1C7LN71_GRIFR</name>
<reference evidence="1 2" key="1">
    <citation type="submission" date="2016-03" db="EMBL/GenBank/DDBJ databases">
        <title>Whole genome sequencing of Grifola frondosa 9006-11.</title>
        <authorList>
            <person name="Min B."/>
            <person name="Park H."/>
            <person name="Kim J.-G."/>
            <person name="Cho H."/>
            <person name="Oh Y.-L."/>
            <person name="Kong W.-S."/>
            <person name="Choi I.-G."/>
        </authorList>
    </citation>
    <scope>NUCLEOTIDE SEQUENCE [LARGE SCALE GENOMIC DNA]</scope>
    <source>
        <strain evidence="1 2">9006-11</strain>
    </source>
</reference>
<dbReference type="AlphaFoldDB" id="A0A1C7LN71"/>
<keyword evidence="2" id="KW-1185">Reference proteome</keyword>
<gene>
    <name evidence="1" type="ORF">A0H81_14560</name>
</gene>
<dbReference type="EMBL" id="LUGG01000044">
    <property type="protein sequence ID" value="OBZ65397.1"/>
    <property type="molecule type" value="Genomic_DNA"/>
</dbReference>
<evidence type="ECO:0000313" key="1">
    <source>
        <dbReference type="EMBL" id="OBZ65397.1"/>
    </source>
</evidence>
<sequence>MDGGNFQRGGSVYAVHLYCCHLADQLAVTPIHRPGQVVLIRLDMKRDAGALLDISPCLVVVVQQQHQSLAGFASGWTGDGKWQSGVALTVYIETAWAAADHRHQQSGRIHLVDSNIRHLLMGGIEPPKWSCAPSGRSSC</sequence>
<proteinExistence type="predicted"/>
<comment type="caution">
    <text evidence="1">The sequence shown here is derived from an EMBL/GenBank/DDBJ whole genome shotgun (WGS) entry which is preliminary data.</text>
</comment>
<protein>
    <submittedName>
        <fullName evidence="1">Uncharacterized protein</fullName>
    </submittedName>
</protein>